<keyword evidence="1" id="KW-0732">Signal</keyword>
<reference evidence="2 3" key="1">
    <citation type="submission" date="2019-09" db="EMBL/GenBank/DDBJ databases">
        <title>Distinct polysaccharide growth profiles of human intestinal Prevotella copri isolates.</title>
        <authorList>
            <person name="Fehlner-Peach H."/>
            <person name="Magnabosco C."/>
            <person name="Raghavan V."/>
            <person name="Scher J.U."/>
            <person name="Tett A."/>
            <person name="Cox L.M."/>
            <person name="Gottsegen C."/>
            <person name="Watters A."/>
            <person name="Wiltshire- Gordon J.D."/>
            <person name="Segata N."/>
            <person name="Bonneau R."/>
            <person name="Littman D.R."/>
        </authorList>
    </citation>
    <scope>NUCLEOTIDE SEQUENCE [LARGE SCALE GENOMIC DNA]</scope>
    <source>
        <strain evidence="3">iAA917</strain>
    </source>
</reference>
<dbReference type="AlphaFoldDB" id="A0A6G1VM01"/>
<comment type="caution">
    <text evidence="2">The sequence shown here is derived from an EMBL/GenBank/DDBJ whole genome shotgun (WGS) entry which is preliminary data.</text>
</comment>
<dbReference type="Proteomes" id="UP000477980">
    <property type="component" value="Unassembled WGS sequence"/>
</dbReference>
<proteinExistence type="predicted"/>
<dbReference type="RefSeq" id="WP_153090046.1">
    <property type="nucleotide sequence ID" value="NZ_VZAH01000051.1"/>
</dbReference>
<accession>A0A6G1VM01</accession>
<gene>
    <name evidence="2" type="ORF">F7D25_04980</name>
</gene>
<feature type="signal peptide" evidence="1">
    <location>
        <begin position="1"/>
        <end position="20"/>
    </location>
</feature>
<evidence type="ECO:0000256" key="1">
    <source>
        <dbReference type="SAM" id="SignalP"/>
    </source>
</evidence>
<feature type="chain" id="PRO_5026301438" evidence="1">
    <location>
        <begin position="21"/>
        <end position="471"/>
    </location>
</feature>
<evidence type="ECO:0000313" key="3">
    <source>
        <dbReference type="Proteomes" id="UP000477980"/>
    </source>
</evidence>
<sequence length="471" mass="54464">MKKILFVFLVLVLGIPSCHAQFGALNKLYKSAKSITSKSKKQTKDDFGNKKIIDLLKDAAIDTTSVEYKESLERSKQEYLNENPQLKKMMELQGDTAALNKYLKEQYGGMTNEEIAKKMMGDAKIDFESKEFKAALEKTQKMQGISDDPLYKKIMAEGRTLTKEEATYFNEKYGADFEYDGMEAYNDSVGVYAQLDGKLKPMSITMCDDISDERPVLDLGQNVIKSYVKDFIGILKKPFADREVVDSVQNYMIYNHQHAEEQFKGVAKFTIYSNREQGFDQQTVNDFRLRRVGDFMEQIDPKNIYVFKVRKGLNCRYMEYMYNKISYKQSELTDYVSKRLIDDGYIDAKINQKLSDDQLYSAMDKLEMEFKIAKLLTMDLNGEKFRYANVVPAAEGVTMKTKVREVTHHVTALEVSLEAEPGEYAFIIRNPEVEEYFKHIGDDEKDEIMRKKLQNFDISLLNKGAFFFTIK</sequence>
<evidence type="ECO:0000313" key="2">
    <source>
        <dbReference type="EMBL" id="MQP13773.1"/>
    </source>
</evidence>
<organism evidence="2 3">
    <name type="scientific">Segatella copri</name>
    <dbReference type="NCBI Taxonomy" id="165179"/>
    <lineage>
        <taxon>Bacteria</taxon>
        <taxon>Pseudomonadati</taxon>
        <taxon>Bacteroidota</taxon>
        <taxon>Bacteroidia</taxon>
        <taxon>Bacteroidales</taxon>
        <taxon>Prevotellaceae</taxon>
        <taxon>Segatella</taxon>
    </lineage>
</organism>
<name>A0A6G1VM01_9BACT</name>
<protein>
    <submittedName>
        <fullName evidence="2">Uncharacterized protein</fullName>
    </submittedName>
</protein>
<dbReference type="EMBL" id="VZAH01000051">
    <property type="protein sequence ID" value="MQP13773.1"/>
    <property type="molecule type" value="Genomic_DNA"/>
</dbReference>